<gene>
    <name evidence="1" type="ORF">CgunFtcFv8_016906</name>
</gene>
<comment type="caution">
    <text evidence="1">The sequence shown here is derived from an EMBL/GenBank/DDBJ whole genome shotgun (WGS) entry which is preliminary data.</text>
</comment>
<keyword evidence="2" id="KW-1185">Reference proteome</keyword>
<sequence length="70" mass="7817">MSSSPQMPLSSKLTPDQVISRDLSVCHIPSRHTLVGPYAPGRCPPLRHFYPRNPSANLASPYGTQRKRLF</sequence>
<evidence type="ECO:0000313" key="1">
    <source>
        <dbReference type="EMBL" id="KAK5908888.1"/>
    </source>
</evidence>
<reference evidence="1 2" key="1">
    <citation type="journal article" date="2023" name="Mol. Biol. Evol.">
        <title>Genomics of Secondarily Temperate Adaptation in the Only Non-Antarctic Icefish.</title>
        <authorList>
            <person name="Rivera-Colon A.G."/>
            <person name="Rayamajhi N."/>
            <person name="Minhas B.F."/>
            <person name="Madrigal G."/>
            <person name="Bilyk K.T."/>
            <person name="Yoon V."/>
            <person name="Hune M."/>
            <person name="Gregory S."/>
            <person name="Cheng C.H.C."/>
            <person name="Catchen J.M."/>
        </authorList>
    </citation>
    <scope>NUCLEOTIDE SEQUENCE [LARGE SCALE GENOMIC DNA]</scope>
    <source>
        <tissue evidence="1">White muscle</tissue>
    </source>
</reference>
<protein>
    <submittedName>
        <fullName evidence="1">Uncharacterized protein</fullName>
    </submittedName>
</protein>
<dbReference type="EMBL" id="JAURVH010001529">
    <property type="protein sequence ID" value="KAK5908888.1"/>
    <property type="molecule type" value="Genomic_DNA"/>
</dbReference>
<evidence type="ECO:0000313" key="2">
    <source>
        <dbReference type="Proteomes" id="UP001331515"/>
    </source>
</evidence>
<name>A0AAN8HAX2_CHAGU</name>
<organism evidence="1 2">
    <name type="scientific">Champsocephalus gunnari</name>
    <name type="common">Mackerel icefish</name>
    <dbReference type="NCBI Taxonomy" id="52237"/>
    <lineage>
        <taxon>Eukaryota</taxon>
        <taxon>Metazoa</taxon>
        <taxon>Chordata</taxon>
        <taxon>Craniata</taxon>
        <taxon>Vertebrata</taxon>
        <taxon>Euteleostomi</taxon>
        <taxon>Actinopterygii</taxon>
        <taxon>Neopterygii</taxon>
        <taxon>Teleostei</taxon>
        <taxon>Neoteleostei</taxon>
        <taxon>Acanthomorphata</taxon>
        <taxon>Eupercaria</taxon>
        <taxon>Perciformes</taxon>
        <taxon>Notothenioidei</taxon>
        <taxon>Channichthyidae</taxon>
        <taxon>Champsocephalus</taxon>
    </lineage>
</organism>
<dbReference type="AlphaFoldDB" id="A0AAN8HAX2"/>
<proteinExistence type="predicted"/>
<accession>A0AAN8HAX2</accession>
<dbReference type="Proteomes" id="UP001331515">
    <property type="component" value="Unassembled WGS sequence"/>
</dbReference>